<comment type="caution">
    <text evidence="2">The sequence shown here is derived from an EMBL/GenBank/DDBJ whole genome shotgun (WGS) entry which is preliminary data.</text>
</comment>
<evidence type="ECO:0000313" key="3">
    <source>
        <dbReference type="Proteomes" id="UP000290288"/>
    </source>
</evidence>
<dbReference type="EMBL" id="SDEE01000595">
    <property type="protein sequence ID" value="RXW15135.1"/>
    <property type="molecule type" value="Genomic_DNA"/>
</dbReference>
<evidence type="ECO:0000259" key="1">
    <source>
        <dbReference type="Pfam" id="PF25823"/>
    </source>
</evidence>
<dbReference type="PANTHER" id="PTHR39147:SF1">
    <property type="entry name" value="PROTEIN SPT21"/>
    <property type="match status" value="1"/>
</dbReference>
<dbReference type="InterPro" id="IPR057725">
    <property type="entry name" value="Ams2-SPT21_N"/>
</dbReference>
<organism evidence="2 3">
    <name type="scientific">Candolleomyces aberdarensis</name>
    <dbReference type="NCBI Taxonomy" id="2316362"/>
    <lineage>
        <taxon>Eukaryota</taxon>
        <taxon>Fungi</taxon>
        <taxon>Dikarya</taxon>
        <taxon>Basidiomycota</taxon>
        <taxon>Agaricomycotina</taxon>
        <taxon>Agaricomycetes</taxon>
        <taxon>Agaricomycetidae</taxon>
        <taxon>Agaricales</taxon>
        <taxon>Agaricineae</taxon>
        <taxon>Psathyrellaceae</taxon>
        <taxon>Candolleomyces</taxon>
    </lineage>
</organism>
<accession>A0A4Q2D9Z6</accession>
<proteinExistence type="predicted"/>
<protein>
    <recommendedName>
        <fullName evidence="1">Ams2/SPT21 N-terminal domain-containing protein</fullName>
    </recommendedName>
</protein>
<dbReference type="PANTHER" id="PTHR39147">
    <property type="entry name" value="PROTEIN SPT21"/>
    <property type="match status" value="1"/>
</dbReference>
<dbReference type="OrthoDB" id="3199820at2759"/>
<reference evidence="2 3" key="1">
    <citation type="submission" date="2019-01" db="EMBL/GenBank/DDBJ databases">
        <title>Draft genome sequence of Psathyrella aberdarensis IHI B618.</title>
        <authorList>
            <person name="Buettner E."/>
            <person name="Kellner H."/>
        </authorList>
    </citation>
    <scope>NUCLEOTIDE SEQUENCE [LARGE SCALE GENOMIC DNA]</scope>
    <source>
        <strain evidence="2 3">IHI B618</strain>
    </source>
</reference>
<feature type="domain" description="Ams2/SPT21 N-terminal" evidence="1">
    <location>
        <begin position="5"/>
        <end position="85"/>
    </location>
</feature>
<dbReference type="Pfam" id="PF25823">
    <property type="entry name" value="Ams2-SPT21_N"/>
    <property type="match status" value="1"/>
</dbReference>
<dbReference type="InterPro" id="IPR042403">
    <property type="entry name" value="Spt21/Ams2"/>
</dbReference>
<sequence>MSSSYPLRILYTINSSPQYILAKSHIAHPVDLIQNEDNAPQHVNHFYGSTTLKNCLHTICRSSPELVQDGSRDFSVYVLDPLESNSAPAPVNLSDPSAKHAATSSSAMRGVAVGFGLMSWALRSEDASIKAVGTFVKVSGSEYLEVVFALRE</sequence>
<dbReference type="Proteomes" id="UP000290288">
    <property type="component" value="Unassembled WGS sequence"/>
</dbReference>
<dbReference type="AlphaFoldDB" id="A0A4Q2D9Z6"/>
<dbReference type="STRING" id="2316362.A0A4Q2D9Z6"/>
<keyword evidence="3" id="KW-1185">Reference proteome</keyword>
<feature type="non-terminal residue" evidence="2">
    <location>
        <position position="152"/>
    </location>
</feature>
<name>A0A4Q2D9Z6_9AGAR</name>
<evidence type="ECO:0000313" key="2">
    <source>
        <dbReference type="EMBL" id="RXW15135.1"/>
    </source>
</evidence>
<gene>
    <name evidence="2" type="ORF">EST38_g10716</name>
</gene>